<name>A0ABM8FCU3_9GAMM</name>
<organism evidence="1 2">
    <name type="scientific">Marinomonas pontica</name>
    <dbReference type="NCBI Taxonomy" id="264739"/>
    <lineage>
        <taxon>Bacteria</taxon>
        <taxon>Pseudomonadati</taxon>
        <taxon>Pseudomonadota</taxon>
        <taxon>Gammaproteobacteria</taxon>
        <taxon>Oceanospirillales</taxon>
        <taxon>Oceanospirillaceae</taxon>
        <taxon>Marinomonas</taxon>
    </lineage>
</organism>
<reference evidence="1 2" key="1">
    <citation type="submission" date="2023-01" db="EMBL/GenBank/DDBJ databases">
        <title>Complete genome sequence of Marinomonas pontica strain 200518_36.</title>
        <authorList>
            <person name="Ueki S."/>
            <person name="Gajardo G."/>
            <person name="Maruyama F."/>
        </authorList>
    </citation>
    <scope>NUCLEOTIDE SEQUENCE [LARGE SCALE GENOMIC DNA]</scope>
    <source>
        <strain evidence="1 2">200518_36</strain>
    </source>
</reference>
<proteinExistence type="predicted"/>
<accession>A0ABM8FCU3</accession>
<evidence type="ECO:0000313" key="1">
    <source>
        <dbReference type="EMBL" id="BDX02909.1"/>
    </source>
</evidence>
<gene>
    <name evidence="1" type="ORF">MACH16_16570</name>
</gene>
<protein>
    <submittedName>
        <fullName evidence="1">Uncharacterized protein</fullName>
    </submittedName>
</protein>
<dbReference type="EMBL" id="AP027271">
    <property type="protein sequence ID" value="BDX02909.1"/>
    <property type="molecule type" value="Genomic_DNA"/>
</dbReference>
<evidence type="ECO:0000313" key="2">
    <source>
        <dbReference type="Proteomes" id="UP001307608"/>
    </source>
</evidence>
<sequence length="71" mass="8211">MTFFFHAYGFFKYWAAYFIADVGEFVRFANLHHVILTEAVWGEESLYTLLNADQGVKRKIAALLSKKAAIY</sequence>
<dbReference type="Proteomes" id="UP001307608">
    <property type="component" value="Chromosome"/>
</dbReference>
<keyword evidence="2" id="KW-1185">Reference proteome</keyword>